<comment type="caution">
    <text evidence="2">The sequence shown here is derived from an EMBL/GenBank/DDBJ whole genome shotgun (WGS) entry which is preliminary data.</text>
</comment>
<evidence type="ECO:0000313" key="3">
    <source>
        <dbReference type="Proteomes" id="UP000014463"/>
    </source>
</evidence>
<gene>
    <name evidence="2" type="ORF">L861_14555</name>
</gene>
<dbReference type="AlphaFoldDB" id="S2KD74"/>
<reference evidence="2 3" key="1">
    <citation type="journal article" date="2013" name="Genome Announc.">
        <title>Draft genome sequence of the moderately halophilic gammaproteobacterium Halomonas anticariensis FP35.</title>
        <authorList>
            <person name="Tahrioui A."/>
            <person name="Quesada E."/>
            <person name="Llamas I."/>
        </authorList>
    </citation>
    <scope>NUCLEOTIDE SEQUENCE [LARGE SCALE GENOMIC DNA]</scope>
    <source>
        <strain evidence="3">DSM 16096 / CECT 5854 / LMG 22089 / FP35</strain>
    </source>
</reference>
<protein>
    <submittedName>
        <fullName evidence="2">Uncharacterized protein</fullName>
    </submittedName>
</protein>
<accession>S2KD74</accession>
<feature type="transmembrane region" description="Helical" evidence="1">
    <location>
        <begin position="6"/>
        <end position="24"/>
    </location>
</feature>
<keyword evidence="1" id="KW-1133">Transmembrane helix</keyword>
<dbReference type="Proteomes" id="UP000014463">
    <property type="component" value="Unassembled WGS sequence"/>
</dbReference>
<proteinExistence type="predicted"/>
<evidence type="ECO:0000256" key="1">
    <source>
        <dbReference type="SAM" id="Phobius"/>
    </source>
</evidence>
<sequence>MLVPAIAAVIAVSAIVTVGACLLVRGNKDTNQE</sequence>
<keyword evidence="1" id="KW-0812">Transmembrane</keyword>
<organism evidence="2 3">
    <name type="scientific">Litchfieldella anticariensis (strain DSM 16096 / CECT 5854 / CIP 108499 / LMG 22089 / FP35)</name>
    <name type="common">Halomonas anticariensis</name>
    <dbReference type="NCBI Taxonomy" id="1121939"/>
    <lineage>
        <taxon>Bacteria</taxon>
        <taxon>Pseudomonadati</taxon>
        <taxon>Pseudomonadota</taxon>
        <taxon>Gammaproteobacteria</taxon>
        <taxon>Oceanospirillales</taxon>
        <taxon>Halomonadaceae</taxon>
        <taxon>Litchfieldella</taxon>
    </lineage>
</organism>
<keyword evidence="1" id="KW-0472">Membrane</keyword>
<dbReference type="EMBL" id="ASTJ01000043">
    <property type="protein sequence ID" value="EPC00147.1"/>
    <property type="molecule type" value="Genomic_DNA"/>
</dbReference>
<name>S2KD74_LITA3</name>
<keyword evidence="3" id="KW-1185">Reference proteome</keyword>
<evidence type="ECO:0000313" key="2">
    <source>
        <dbReference type="EMBL" id="EPC00147.1"/>
    </source>
</evidence>